<dbReference type="AlphaFoldDB" id="A0A366QJU4"/>
<evidence type="ECO:0000313" key="2">
    <source>
        <dbReference type="Proteomes" id="UP000253153"/>
    </source>
</evidence>
<reference evidence="1 2" key="1">
    <citation type="submission" date="2018-06" db="EMBL/GenBank/DDBJ databases">
        <title>Fusarium incarnatum-equiseti species complex species 28.</title>
        <authorList>
            <person name="Gardiner D.M."/>
        </authorList>
    </citation>
    <scope>NUCLEOTIDE SEQUENCE [LARGE SCALE GENOMIC DNA]</scope>
    <source>
        <strain evidence="1 2">FIESC_28</strain>
    </source>
</reference>
<dbReference type="RefSeq" id="XP_031010404.1">
    <property type="nucleotide sequence ID" value="XM_031165533.1"/>
</dbReference>
<protein>
    <submittedName>
        <fullName evidence="1">Uncharacterized protein</fullName>
    </submittedName>
</protein>
<name>A0A366QJU4_9HYPO</name>
<dbReference type="GeneID" id="42000829"/>
<gene>
    <name evidence="1" type="ORF">FIESC28_11409</name>
</gene>
<dbReference type="Proteomes" id="UP000253153">
    <property type="component" value="Unassembled WGS sequence"/>
</dbReference>
<accession>A0A366QJU4</accession>
<sequence length="299" mass="33836">MLNFSARDGRNSHHTIPLGLRRPQARHKAILTHPTPSPLSAIHSQVRLPDTKNPIHSPNTVKTVSMTLWPRVFSKPNHLLHLYFGGCIYRDAVRAHIMWNFPDETESSYSSFTLVSTQPAECFDVLTPSSLNQGPSHLPIICYIARTQLMSNRNNHFRIAPGPGKSSIEPIFRLRELRARKLVPSLSDHNACFLGVFFGMAQKHFYPRPFTDECEFRMSPVILTHNTGTLAFIVYNGNITEAFLEKFHNPFKATPNNDDDVVSSNTIDYTEVPIWSILGLRELFGKVLCQEVVGAFQPE</sequence>
<organism evidence="1 2">
    <name type="scientific">Fusarium coffeatum</name>
    <dbReference type="NCBI Taxonomy" id="231269"/>
    <lineage>
        <taxon>Eukaryota</taxon>
        <taxon>Fungi</taxon>
        <taxon>Dikarya</taxon>
        <taxon>Ascomycota</taxon>
        <taxon>Pezizomycotina</taxon>
        <taxon>Sordariomycetes</taxon>
        <taxon>Hypocreomycetidae</taxon>
        <taxon>Hypocreales</taxon>
        <taxon>Nectriaceae</taxon>
        <taxon>Fusarium</taxon>
        <taxon>Fusarium incarnatum-equiseti species complex</taxon>
    </lineage>
</organism>
<proteinExistence type="predicted"/>
<evidence type="ECO:0000313" key="1">
    <source>
        <dbReference type="EMBL" id="RBR05199.1"/>
    </source>
</evidence>
<comment type="caution">
    <text evidence="1">The sequence shown here is derived from an EMBL/GenBank/DDBJ whole genome shotgun (WGS) entry which is preliminary data.</text>
</comment>
<dbReference type="EMBL" id="QKXC01000387">
    <property type="protein sequence ID" value="RBR05199.1"/>
    <property type="molecule type" value="Genomic_DNA"/>
</dbReference>
<keyword evidence="2" id="KW-1185">Reference proteome</keyword>
<dbReference type="OrthoDB" id="5236816at2759"/>